<feature type="transmembrane region" description="Helical" evidence="16">
    <location>
        <begin position="415"/>
        <end position="442"/>
    </location>
</feature>
<evidence type="ECO:0000256" key="1">
    <source>
        <dbReference type="ARBA" id="ARBA00001947"/>
    </source>
</evidence>
<dbReference type="GO" id="GO:0006508">
    <property type="term" value="P:proteolysis"/>
    <property type="evidence" value="ECO:0007669"/>
    <property type="project" value="UniProtKB-KW"/>
</dbReference>
<dbReference type="SMR" id="B4MJJ6"/>
<dbReference type="InterPro" id="IPR045175">
    <property type="entry name" value="M28_fam"/>
</dbReference>
<comment type="similarity">
    <text evidence="3">Belongs to the peptidase M28 family.</text>
</comment>
<dbReference type="GO" id="GO:0046872">
    <property type="term" value="F:metal ion binding"/>
    <property type="evidence" value="ECO:0007669"/>
    <property type="project" value="UniProtKB-KW"/>
</dbReference>
<dbReference type="eggNOG" id="KOG2194">
    <property type="taxonomic scope" value="Eukaryota"/>
</dbReference>
<dbReference type="GO" id="GO:0008235">
    <property type="term" value="F:metalloexopeptidase activity"/>
    <property type="evidence" value="ECO:0007669"/>
    <property type="project" value="InterPro"/>
</dbReference>
<dbReference type="InterPro" id="IPR053973">
    <property type="entry name" value="ERMP1-like_C"/>
</dbReference>
<feature type="transmembrane region" description="Helical" evidence="16">
    <location>
        <begin position="559"/>
        <end position="577"/>
    </location>
</feature>
<comment type="subcellular location">
    <subcellularLocation>
        <location evidence="2">Endoplasmic reticulum membrane</location>
        <topology evidence="2">Multi-pass membrane protein</topology>
    </subcellularLocation>
</comment>
<keyword evidence="6" id="KW-0479">Metal-binding</keyword>
<evidence type="ECO:0000256" key="9">
    <source>
        <dbReference type="ARBA" id="ARBA00022833"/>
    </source>
</evidence>
<keyword evidence="7" id="KW-0378">Hydrolase</keyword>
<accession>B4MJJ6</accession>
<keyword evidence="4" id="KW-0645">Protease</keyword>
<evidence type="ECO:0000256" key="16">
    <source>
        <dbReference type="SAM" id="Phobius"/>
    </source>
</evidence>
<feature type="domain" description="Endoplasmic reticulum metallopeptidase 1-like C-terminal" evidence="18">
    <location>
        <begin position="646"/>
        <end position="875"/>
    </location>
</feature>
<evidence type="ECO:0000259" key="17">
    <source>
        <dbReference type="Pfam" id="PF04389"/>
    </source>
</evidence>
<dbReference type="SUPFAM" id="SSF53187">
    <property type="entry name" value="Zn-dependent exopeptidases"/>
    <property type="match status" value="1"/>
</dbReference>
<dbReference type="FunCoup" id="B4MJJ6">
    <property type="interactions" value="186"/>
</dbReference>
<evidence type="ECO:0000256" key="2">
    <source>
        <dbReference type="ARBA" id="ARBA00004477"/>
    </source>
</evidence>
<proteinExistence type="inferred from homology"/>
<evidence type="ECO:0000256" key="8">
    <source>
        <dbReference type="ARBA" id="ARBA00022824"/>
    </source>
</evidence>
<dbReference type="InterPro" id="IPR048024">
    <property type="entry name" value="Fxna-like_M28_dom"/>
</dbReference>
<keyword evidence="13" id="KW-0325">Glycoprotein</keyword>
<dbReference type="GO" id="GO:0005789">
    <property type="term" value="C:endoplasmic reticulum membrane"/>
    <property type="evidence" value="ECO:0007669"/>
    <property type="project" value="UniProtKB-SubCell"/>
</dbReference>
<dbReference type="Pfam" id="PF04389">
    <property type="entry name" value="Peptidase_M28"/>
    <property type="match status" value="1"/>
</dbReference>
<dbReference type="HOGENOM" id="CLU_007536_2_0_1"/>
<dbReference type="AlphaFoldDB" id="B4MJJ6"/>
<feature type="transmembrane region" description="Helical" evidence="16">
    <location>
        <begin position="454"/>
        <end position="480"/>
    </location>
</feature>
<dbReference type="Gene3D" id="3.40.630.10">
    <property type="entry name" value="Zn peptidases"/>
    <property type="match status" value="1"/>
</dbReference>
<keyword evidence="5 16" id="KW-0812">Transmembrane</keyword>
<keyword evidence="11" id="KW-0482">Metalloprotease</keyword>
<dbReference type="InParanoid" id="B4MJJ6"/>
<evidence type="ECO:0000256" key="5">
    <source>
        <dbReference type="ARBA" id="ARBA00022692"/>
    </source>
</evidence>
<sequence>MGDKDRLISDEPVESGSSLKRQQQQQNTRVPWYLASGFLLFWVLLFYAVVIPLFYRLPTGLTIEDVSKGGFIAERAQNNLYNLAGIGPKVVGSDANENQTVAYLMSELELIEQNVLTDYFDLEIDVQVVSGSYIHWTMINMYQGVQNIVIKLSPKNTTSESYLLVNSHFDSKPTSPSAGDAGFMVVTILEVLRVMSRTKQTFEHPIVFLLNGAEENPLEASHGFITQHEWAPFIKAVVNLDAAGSGGREILFQSGPNNPWLVDAYKNNARHPFATTMAEEIFQTGLLPSDTDFTIFTKYGNLIGLDMAQCINGFLYHTKYDRYDAIPRNAYQNTGDNVLSLVRALSNATQLHNPSAYATGHAVFFDFLGLYFVSYSATTGVYLNYIVAASSLLLVFISLWRIADVSHITTCNVSSWFILILILQIIAFVLGVGLPVVVAYVMDMYGLSLTYFSTPALLIGLYVCPSLLGLSLPTFIYFKLQRNDKISFGHHLQLALHGHAVVLALVGIALTVYGLRSAYVITWTLIFYVIPLALNLLTTLHDRGYSWSGLLKAVQILPFLYNSYLFYTFLTLMVSMMGRFGRGTNPDLIVSALTALGSVLALGFLLPLINMFRRPSFVLLILLAVSGLTIYTATSTQIGFPYRPKTNVERIPFLHVRRIFHEYDGTVSKDESGYLFNFQDRRGAAPLKAYKVNLTGLVSIESDCNTYMFCGLPLYDHRWVKNRLKGMWLPREDPITPPGTPDLQLVSKTILADYTTVRLEYNLTGPDHMSLFIQPYEDVVISNWSFLTSYIQAPGSTSSYPPPYHIYFTYGKDKSPLQFFIELTKADGDFDVPVMQLGVSGHYISSPGDAISTKFVKTIPPFAVTVDWPATYHRYIF</sequence>
<evidence type="ECO:0000256" key="14">
    <source>
        <dbReference type="ARBA" id="ARBA00078796"/>
    </source>
</evidence>
<name>B4MJJ6_DROWI</name>
<evidence type="ECO:0000256" key="15">
    <source>
        <dbReference type="SAM" id="MobiDB-lite"/>
    </source>
</evidence>
<evidence type="ECO:0000256" key="6">
    <source>
        <dbReference type="ARBA" id="ARBA00022723"/>
    </source>
</evidence>
<evidence type="ECO:0000256" key="12">
    <source>
        <dbReference type="ARBA" id="ARBA00023136"/>
    </source>
</evidence>
<feature type="domain" description="Peptidase M28" evidence="17">
    <location>
        <begin position="147"/>
        <end position="341"/>
    </location>
</feature>
<comment type="cofactor">
    <cofactor evidence="1">
        <name>Zn(2+)</name>
        <dbReference type="ChEBI" id="CHEBI:29105"/>
    </cofactor>
</comment>
<protein>
    <recommendedName>
        <fullName evidence="14">FXNA-like protease</fullName>
    </recommendedName>
</protein>
<feature type="region of interest" description="Disordered" evidence="15">
    <location>
        <begin position="1"/>
        <end position="22"/>
    </location>
</feature>
<feature type="transmembrane region" description="Helical" evidence="16">
    <location>
        <begin position="382"/>
        <end position="403"/>
    </location>
</feature>
<feature type="transmembrane region" description="Helical" evidence="16">
    <location>
        <begin position="616"/>
        <end position="634"/>
    </location>
</feature>
<evidence type="ECO:0000313" key="20">
    <source>
        <dbReference type="Proteomes" id="UP000007798"/>
    </source>
</evidence>
<dbReference type="InterPro" id="IPR007484">
    <property type="entry name" value="Peptidase_M28"/>
</dbReference>
<keyword evidence="9" id="KW-0862">Zinc</keyword>
<dbReference type="PhylomeDB" id="B4MJJ6"/>
<evidence type="ECO:0000256" key="7">
    <source>
        <dbReference type="ARBA" id="ARBA00022801"/>
    </source>
</evidence>
<dbReference type="OMA" id="SGPWNIT"/>
<dbReference type="FunFam" id="3.40.630.10:FF:000008">
    <property type="entry name" value="Endoplasmic reticulum metallopeptidase 1"/>
    <property type="match status" value="1"/>
</dbReference>
<keyword evidence="10 16" id="KW-1133">Transmembrane helix</keyword>
<dbReference type="EMBL" id="CH963846">
    <property type="protein sequence ID" value="EDW72285.1"/>
    <property type="molecule type" value="Genomic_DNA"/>
</dbReference>
<evidence type="ECO:0000313" key="19">
    <source>
        <dbReference type="EMBL" id="EDW72285.1"/>
    </source>
</evidence>
<dbReference type="Pfam" id="PF22248">
    <property type="entry name" value="ERMP1_C"/>
    <property type="match status" value="1"/>
</dbReference>
<keyword evidence="8" id="KW-0256">Endoplasmic reticulum</keyword>
<dbReference type="CDD" id="cd03875">
    <property type="entry name" value="M28_Fxna_like"/>
    <property type="match status" value="1"/>
</dbReference>
<keyword evidence="20" id="KW-1185">Reference proteome</keyword>
<evidence type="ECO:0000259" key="18">
    <source>
        <dbReference type="Pfam" id="PF22248"/>
    </source>
</evidence>
<evidence type="ECO:0000256" key="10">
    <source>
        <dbReference type="ARBA" id="ARBA00022989"/>
    </source>
</evidence>
<evidence type="ECO:0000256" key="3">
    <source>
        <dbReference type="ARBA" id="ARBA00010918"/>
    </source>
</evidence>
<evidence type="ECO:0000256" key="4">
    <source>
        <dbReference type="ARBA" id="ARBA00022670"/>
    </source>
</evidence>
<organism evidence="19 20">
    <name type="scientific">Drosophila willistoni</name>
    <name type="common">Fruit fly</name>
    <dbReference type="NCBI Taxonomy" id="7260"/>
    <lineage>
        <taxon>Eukaryota</taxon>
        <taxon>Metazoa</taxon>
        <taxon>Ecdysozoa</taxon>
        <taxon>Arthropoda</taxon>
        <taxon>Hexapoda</taxon>
        <taxon>Insecta</taxon>
        <taxon>Pterygota</taxon>
        <taxon>Neoptera</taxon>
        <taxon>Endopterygota</taxon>
        <taxon>Diptera</taxon>
        <taxon>Brachycera</taxon>
        <taxon>Muscomorpha</taxon>
        <taxon>Ephydroidea</taxon>
        <taxon>Drosophilidae</taxon>
        <taxon>Drosophila</taxon>
        <taxon>Sophophora</taxon>
    </lineage>
</organism>
<feature type="transmembrane region" description="Helical" evidence="16">
    <location>
        <begin position="492"/>
        <end position="513"/>
    </location>
</feature>
<dbReference type="Proteomes" id="UP000007798">
    <property type="component" value="Unassembled WGS sequence"/>
</dbReference>
<evidence type="ECO:0000256" key="13">
    <source>
        <dbReference type="ARBA" id="ARBA00023180"/>
    </source>
</evidence>
<dbReference type="PANTHER" id="PTHR12147">
    <property type="entry name" value="METALLOPEPTIDASE M28 FAMILY MEMBER"/>
    <property type="match status" value="1"/>
</dbReference>
<dbReference type="OrthoDB" id="76293at2759"/>
<reference evidence="19 20" key="1">
    <citation type="journal article" date="2007" name="Nature">
        <title>Evolution of genes and genomes on the Drosophila phylogeny.</title>
        <authorList>
            <consortium name="Drosophila 12 Genomes Consortium"/>
            <person name="Clark A.G."/>
            <person name="Eisen M.B."/>
            <person name="Smith D.R."/>
            <person name="Bergman C.M."/>
            <person name="Oliver B."/>
            <person name="Markow T.A."/>
            <person name="Kaufman T.C."/>
            <person name="Kellis M."/>
            <person name="Gelbart W."/>
            <person name="Iyer V.N."/>
            <person name="Pollard D.A."/>
            <person name="Sackton T.B."/>
            <person name="Larracuente A.M."/>
            <person name="Singh N.D."/>
            <person name="Abad J.P."/>
            <person name="Abt D.N."/>
            <person name="Adryan B."/>
            <person name="Aguade M."/>
            <person name="Akashi H."/>
            <person name="Anderson W.W."/>
            <person name="Aquadro C.F."/>
            <person name="Ardell D.H."/>
            <person name="Arguello R."/>
            <person name="Artieri C.G."/>
            <person name="Barbash D.A."/>
            <person name="Barker D."/>
            <person name="Barsanti P."/>
            <person name="Batterham P."/>
            <person name="Batzoglou S."/>
            <person name="Begun D."/>
            <person name="Bhutkar A."/>
            <person name="Blanco E."/>
            <person name="Bosak S.A."/>
            <person name="Bradley R.K."/>
            <person name="Brand A.D."/>
            <person name="Brent M.R."/>
            <person name="Brooks A.N."/>
            <person name="Brown R.H."/>
            <person name="Butlin R.K."/>
            <person name="Caggese C."/>
            <person name="Calvi B.R."/>
            <person name="Bernardo de Carvalho A."/>
            <person name="Caspi A."/>
            <person name="Castrezana S."/>
            <person name="Celniker S.E."/>
            <person name="Chang J.L."/>
            <person name="Chapple C."/>
            <person name="Chatterji S."/>
            <person name="Chinwalla A."/>
            <person name="Civetta A."/>
            <person name="Clifton S.W."/>
            <person name="Comeron J.M."/>
            <person name="Costello J.C."/>
            <person name="Coyne J.A."/>
            <person name="Daub J."/>
            <person name="David R.G."/>
            <person name="Delcher A.L."/>
            <person name="Delehaunty K."/>
            <person name="Do C.B."/>
            <person name="Ebling H."/>
            <person name="Edwards K."/>
            <person name="Eickbush T."/>
            <person name="Evans J.D."/>
            <person name="Filipski A."/>
            <person name="Findeiss S."/>
            <person name="Freyhult E."/>
            <person name="Fulton L."/>
            <person name="Fulton R."/>
            <person name="Garcia A.C."/>
            <person name="Gardiner A."/>
            <person name="Garfield D.A."/>
            <person name="Garvin B.E."/>
            <person name="Gibson G."/>
            <person name="Gilbert D."/>
            <person name="Gnerre S."/>
            <person name="Godfrey J."/>
            <person name="Good R."/>
            <person name="Gotea V."/>
            <person name="Gravely B."/>
            <person name="Greenberg A.J."/>
            <person name="Griffiths-Jones S."/>
            <person name="Gross S."/>
            <person name="Guigo R."/>
            <person name="Gustafson E.A."/>
            <person name="Haerty W."/>
            <person name="Hahn M.W."/>
            <person name="Halligan D.L."/>
            <person name="Halpern A.L."/>
            <person name="Halter G.M."/>
            <person name="Han M.V."/>
            <person name="Heger A."/>
            <person name="Hillier L."/>
            <person name="Hinrichs A.S."/>
            <person name="Holmes I."/>
            <person name="Hoskins R.A."/>
            <person name="Hubisz M.J."/>
            <person name="Hultmark D."/>
            <person name="Huntley M.A."/>
            <person name="Jaffe D.B."/>
            <person name="Jagadeeshan S."/>
            <person name="Jeck W.R."/>
            <person name="Johnson J."/>
            <person name="Jones C.D."/>
            <person name="Jordan W.C."/>
            <person name="Karpen G.H."/>
            <person name="Kataoka E."/>
            <person name="Keightley P.D."/>
            <person name="Kheradpour P."/>
            <person name="Kirkness E.F."/>
            <person name="Koerich L.B."/>
            <person name="Kristiansen K."/>
            <person name="Kudrna D."/>
            <person name="Kulathinal R.J."/>
            <person name="Kumar S."/>
            <person name="Kwok R."/>
            <person name="Lander E."/>
            <person name="Langley C.H."/>
            <person name="Lapoint R."/>
            <person name="Lazzaro B.P."/>
            <person name="Lee S.J."/>
            <person name="Levesque L."/>
            <person name="Li R."/>
            <person name="Lin C.F."/>
            <person name="Lin M.F."/>
            <person name="Lindblad-Toh K."/>
            <person name="Llopart A."/>
            <person name="Long M."/>
            <person name="Low L."/>
            <person name="Lozovsky E."/>
            <person name="Lu J."/>
            <person name="Luo M."/>
            <person name="Machado C.A."/>
            <person name="Makalowski W."/>
            <person name="Marzo M."/>
            <person name="Matsuda M."/>
            <person name="Matzkin L."/>
            <person name="McAllister B."/>
            <person name="McBride C.S."/>
            <person name="McKernan B."/>
            <person name="McKernan K."/>
            <person name="Mendez-Lago M."/>
            <person name="Minx P."/>
            <person name="Mollenhauer M.U."/>
            <person name="Montooth K."/>
            <person name="Mount S.M."/>
            <person name="Mu X."/>
            <person name="Myers E."/>
            <person name="Negre B."/>
            <person name="Newfeld S."/>
            <person name="Nielsen R."/>
            <person name="Noor M.A."/>
            <person name="O'Grady P."/>
            <person name="Pachter L."/>
            <person name="Papaceit M."/>
            <person name="Parisi M.J."/>
            <person name="Parisi M."/>
            <person name="Parts L."/>
            <person name="Pedersen J.S."/>
            <person name="Pesole G."/>
            <person name="Phillippy A.M."/>
            <person name="Ponting C.P."/>
            <person name="Pop M."/>
            <person name="Porcelli D."/>
            <person name="Powell J.R."/>
            <person name="Prohaska S."/>
            <person name="Pruitt K."/>
            <person name="Puig M."/>
            <person name="Quesneville H."/>
            <person name="Ram K.R."/>
            <person name="Rand D."/>
            <person name="Rasmussen M.D."/>
            <person name="Reed L.K."/>
            <person name="Reenan R."/>
            <person name="Reily A."/>
            <person name="Remington K.A."/>
            <person name="Rieger T.T."/>
            <person name="Ritchie M.G."/>
            <person name="Robin C."/>
            <person name="Rogers Y.H."/>
            <person name="Rohde C."/>
            <person name="Rozas J."/>
            <person name="Rubenfield M.J."/>
            <person name="Ruiz A."/>
            <person name="Russo S."/>
            <person name="Salzberg S.L."/>
            <person name="Sanchez-Gracia A."/>
            <person name="Saranga D.J."/>
            <person name="Sato H."/>
            <person name="Schaeffer S.W."/>
            <person name="Schatz M.C."/>
            <person name="Schlenke T."/>
            <person name="Schwartz R."/>
            <person name="Segarra C."/>
            <person name="Singh R.S."/>
            <person name="Sirot L."/>
            <person name="Sirota M."/>
            <person name="Sisneros N.B."/>
            <person name="Smith C.D."/>
            <person name="Smith T.F."/>
            <person name="Spieth J."/>
            <person name="Stage D.E."/>
            <person name="Stark A."/>
            <person name="Stephan W."/>
            <person name="Strausberg R.L."/>
            <person name="Strempel S."/>
            <person name="Sturgill D."/>
            <person name="Sutton G."/>
            <person name="Sutton G.G."/>
            <person name="Tao W."/>
            <person name="Teichmann S."/>
            <person name="Tobari Y.N."/>
            <person name="Tomimura Y."/>
            <person name="Tsolas J.M."/>
            <person name="Valente V.L."/>
            <person name="Venter E."/>
            <person name="Venter J.C."/>
            <person name="Vicario S."/>
            <person name="Vieira F.G."/>
            <person name="Vilella A.J."/>
            <person name="Villasante A."/>
            <person name="Walenz B."/>
            <person name="Wang J."/>
            <person name="Wasserman M."/>
            <person name="Watts T."/>
            <person name="Wilson D."/>
            <person name="Wilson R.K."/>
            <person name="Wing R.A."/>
            <person name="Wolfner M.F."/>
            <person name="Wong A."/>
            <person name="Wong G.K."/>
            <person name="Wu C.I."/>
            <person name="Wu G."/>
            <person name="Yamamoto D."/>
            <person name="Yang H.P."/>
            <person name="Yang S.P."/>
            <person name="Yorke J.A."/>
            <person name="Yoshida K."/>
            <person name="Zdobnov E."/>
            <person name="Zhang P."/>
            <person name="Zhang Y."/>
            <person name="Zimin A.V."/>
            <person name="Baldwin J."/>
            <person name="Abdouelleil A."/>
            <person name="Abdulkadir J."/>
            <person name="Abebe A."/>
            <person name="Abera B."/>
            <person name="Abreu J."/>
            <person name="Acer S.C."/>
            <person name="Aftuck L."/>
            <person name="Alexander A."/>
            <person name="An P."/>
            <person name="Anderson E."/>
            <person name="Anderson S."/>
            <person name="Arachi H."/>
            <person name="Azer M."/>
            <person name="Bachantsang P."/>
            <person name="Barry A."/>
            <person name="Bayul T."/>
            <person name="Berlin A."/>
            <person name="Bessette D."/>
            <person name="Bloom T."/>
            <person name="Blye J."/>
            <person name="Boguslavskiy L."/>
            <person name="Bonnet C."/>
            <person name="Boukhgalter B."/>
            <person name="Bourzgui I."/>
            <person name="Brown A."/>
            <person name="Cahill P."/>
            <person name="Channer S."/>
            <person name="Cheshatsang Y."/>
            <person name="Chuda L."/>
            <person name="Citroen M."/>
            <person name="Collymore A."/>
            <person name="Cooke P."/>
            <person name="Costello M."/>
            <person name="D'Aco K."/>
            <person name="Daza R."/>
            <person name="De Haan G."/>
            <person name="DeGray S."/>
            <person name="DeMaso C."/>
            <person name="Dhargay N."/>
            <person name="Dooley K."/>
            <person name="Dooley E."/>
            <person name="Doricent M."/>
            <person name="Dorje P."/>
            <person name="Dorjee K."/>
            <person name="Dupes A."/>
            <person name="Elong R."/>
            <person name="Falk J."/>
            <person name="Farina A."/>
            <person name="Faro S."/>
            <person name="Ferguson D."/>
            <person name="Fisher S."/>
            <person name="Foley C.D."/>
            <person name="Franke A."/>
            <person name="Friedrich D."/>
            <person name="Gadbois L."/>
            <person name="Gearin G."/>
            <person name="Gearin C.R."/>
            <person name="Giannoukos G."/>
            <person name="Goode T."/>
            <person name="Graham J."/>
            <person name="Grandbois E."/>
            <person name="Grewal S."/>
            <person name="Gyaltsen K."/>
            <person name="Hafez N."/>
            <person name="Hagos B."/>
            <person name="Hall J."/>
            <person name="Henson C."/>
            <person name="Hollinger A."/>
            <person name="Honan T."/>
            <person name="Huard M.D."/>
            <person name="Hughes L."/>
            <person name="Hurhula B."/>
            <person name="Husby M.E."/>
            <person name="Kamat A."/>
            <person name="Kanga B."/>
            <person name="Kashin S."/>
            <person name="Khazanovich D."/>
            <person name="Kisner P."/>
            <person name="Lance K."/>
            <person name="Lara M."/>
            <person name="Lee W."/>
            <person name="Lennon N."/>
            <person name="Letendre F."/>
            <person name="LeVine R."/>
            <person name="Lipovsky A."/>
            <person name="Liu X."/>
            <person name="Liu J."/>
            <person name="Liu S."/>
            <person name="Lokyitsang T."/>
            <person name="Lokyitsang Y."/>
            <person name="Lubonja R."/>
            <person name="Lui A."/>
            <person name="MacDonald P."/>
            <person name="Magnisalis V."/>
            <person name="Maru K."/>
            <person name="Matthews C."/>
            <person name="McCusker W."/>
            <person name="McDonough S."/>
            <person name="Mehta T."/>
            <person name="Meldrim J."/>
            <person name="Meneus L."/>
            <person name="Mihai O."/>
            <person name="Mihalev A."/>
            <person name="Mihova T."/>
            <person name="Mittelman R."/>
            <person name="Mlenga V."/>
            <person name="Montmayeur A."/>
            <person name="Mulrain L."/>
            <person name="Navidi A."/>
            <person name="Naylor J."/>
            <person name="Negash T."/>
            <person name="Nguyen T."/>
            <person name="Nguyen N."/>
            <person name="Nicol R."/>
            <person name="Norbu C."/>
            <person name="Norbu N."/>
            <person name="Novod N."/>
            <person name="O'Neill B."/>
            <person name="Osman S."/>
            <person name="Markiewicz E."/>
            <person name="Oyono O.L."/>
            <person name="Patti C."/>
            <person name="Phunkhang P."/>
            <person name="Pierre F."/>
            <person name="Priest M."/>
            <person name="Raghuraman S."/>
            <person name="Rege F."/>
            <person name="Reyes R."/>
            <person name="Rise C."/>
            <person name="Rogov P."/>
            <person name="Ross K."/>
            <person name="Ryan E."/>
            <person name="Settipalli S."/>
            <person name="Shea T."/>
            <person name="Sherpa N."/>
            <person name="Shi L."/>
            <person name="Shih D."/>
            <person name="Sparrow T."/>
            <person name="Spaulding J."/>
            <person name="Stalker J."/>
            <person name="Stange-Thomann N."/>
            <person name="Stavropoulos S."/>
            <person name="Stone C."/>
            <person name="Strader C."/>
            <person name="Tesfaye S."/>
            <person name="Thomson T."/>
            <person name="Thoulutsang Y."/>
            <person name="Thoulutsang D."/>
            <person name="Topham K."/>
            <person name="Topping I."/>
            <person name="Tsamla T."/>
            <person name="Vassiliev H."/>
            <person name="Vo A."/>
            <person name="Wangchuk T."/>
            <person name="Wangdi T."/>
            <person name="Weiand M."/>
            <person name="Wilkinson J."/>
            <person name="Wilson A."/>
            <person name="Yadav S."/>
            <person name="Young G."/>
            <person name="Yu Q."/>
            <person name="Zembek L."/>
            <person name="Zhong D."/>
            <person name="Zimmer A."/>
            <person name="Zwirko Z."/>
            <person name="Jaffe D.B."/>
            <person name="Alvarez P."/>
            <person name="Brockman W."/>
            <person name="Butler J."/>
            <person name="Chin C."/>
            <person name="Gnerre S."/>
            <person name="Grabherr M."/>
            <person name="Kleber M."/>
            <person name="Mauceli E."/>
            <person name="MacCallum I."/>
        </authorList>
    </citation>
    <scope>NUCLEOTIDE SEQUENCE [LARGE SCALE GENOMIC DNA]</scope>
    <source>
        <strain evidence="20">Tucson 14030-0811.24</strain>
    </source>
</reference>
<keyword evidence="12 16" id="KW-0472">Membrane</keyword>
<feature type="transmembrane region" description="Helical" evidence="16">
    <location>
        <begin position="519"/>
        <end position="538"/>
    </location>
</feature>
<dbReference type="PANTHER" id="PTHR12147:SF22">
    <property type="entry name" value="ENDOPLASMIC RETICULUM METALLOPEPTIDASE 1"/>
    <property type="match status" value="1"/>
</dbReference>
<feature type="transmembrane region" description="Helical" evidence="16">
    <location>
        <begin position="589"/>
        <end position="609"/>
    </location>
</feature>
<evidence type="ECO:0000256" key="11">
    <source>
        <dbReference type="ARBA" id="ARBA00023049"/>
    </source>
</evidence>
<gene>
    <name evidence="19" type="primary">Dwil\GK20845</name>
    <name evidence="19" type="ORF">Dwil_GK20845</name>
</gene>
<feature type="transmembrane region" description="Helical" evidence="16">
    <location>
        <begin position="30"/>
        <end position="55"/>
    </location>
</feature>